<dbReference type="RefSeq" id="WP_221283236.1">
    <property type="nucleotide sequence ID" value="NZ_FTMG01000001.1"/>
</dbReference>
<dbReference type="EMBL" id="JACHCB010000001">
    <property type="protein sequence ID" value="MBB6108015.1"/>
    <property type="molecule type" value="Genomic_DNA"/>
</dbReference>
<sequence length="127" mass="15297">MFGNWAQHAFIDPFDHGNSYKNSITCINSKYNWQCWNDGYHISHHLKQNLHWTEHPAYFQHTIINYSINNAVVFYKIDFIEVSFYLLIKRYDLLAKYFVNIGDCFDSDKEIITFLKGRVQRFEFAKQ</sequence>
<protein>
    <recommendedName>
        <fullName evidence="3">Fatty acid desaturase</fullName>
    </recommendedName>
</protein>
<keyword evidence="2" id="KW-1185">Reference proteome</keyword>
<dbReference type="PANTHER" id="PTHR36459:SF1">
    <property type="entry name" value="FATTY ACID DESATURASE DOMAIN-CONTAINING PROTEIN-RELATED"/>
    <property type="match status" value="1"/>
</dbReference>
<evidence type="ECO:0008006" key="3">
    <source>
        <dbReference type="Google" id="ProtNLM"/>
    </source>
</evidence>
<proteinExistence type="predicted"/>
<dbReference type="Proteomes" id="UP000541583">
    <property type="component" value="Unassembled WGS sequence"/>
</dbReference>
<dbReference type="PANTHER" id="PTHR36459">
    <property type="entry name" value="ORF"/>
    <property type="match status" value="1"/>
</dbReference>
<comment type="caution">
    <text evidence="1">The sequence shown here is derived from an EMBL/GenBank/DDBJ whole genome shotgun (WGS) entry which is preliminary data.</text>
</comment>
<gene>
    <name evidence="1" type="ORF">HDF23_000745</name>
</gene>
<evidence type="ECO:0000313" key="2">
    <source>
        <dbReference type="Proteomes" id="UP000541583"/>
    </source>
</evidence>
<name>A0ABR6PG76_9SPHI</name>
<evidence type="ECO:0000313" key="1">
    <source>
        <dbReference type="EMBL" id="MBB6108015.1"/>
    </source>
</evidence>
<organism evidence="1 2">
    <name type="scientific">Mucilaginibacter lappiensis</name>
    <dbReference type="NCBI Taxonomy" id="354630"/>
    <lineage>
        <taxon>Bacteria</taxon>
        <taxon>Pseudomonadati</taxon>
        <taxon>Bacteroidota</taxon>
        <taxon>Sphingobacteriia</taxon>
        <taxon>Sphingobacteriales</taxon>
        <taxon>Sphingobacteriaceae</taxon>
        <taxon>Mucilaginibacter</taxon>
    </lineage>
</organism>
<accession>A0ABR6PG76</accession>
<reference evidence="1 2" key="1">
    <citation type="submission" date="2020-08" db="EMBL/GenBank/DDBJ databases">
        <title>Genomic Encyclopedia of Type Strains, Phase IV (KMG-V): Genome sequencing to study the core and pangenomes of soil and plant-associated prokaryotes.</title>
        <authorList>
            <person name="Whitman W."/>
        </authorList>
    </citation>
    <scope>NUCLEOTIDE SEQUENCE [LARGE SCALE GENOMIC DNA]</scope>
    <source>
        <strain evidence="1 2">ANJLi2</strain>
    </source>
</reference>